<dbReference type="OrthoDB" id="286143at2"/>
<keyword evidence="3" id="KW-1185">Reference proteome</keyword>
<dbReference type="RefSeq" id="WP_145085994.1">
    <property type="nucleotide sequence ID" value="NZ_CP036298.1"/>
</dbReference>
<keyword evidence="1" id="KW-0732">Signal</keyword>
<evidence type="ECO:0008006" key="4">
    <source>
        <dbReference type="Google" id="ProtNLM"/>
    </source>
</evidence>
<sequence length="139" mass="15307" precursor="true">MKKVLLGLAVAGFAITSASPAFAIKQLSDRFVAIYAGEKADEGFVALVKEAKCNVCHVNKENKKKVRNPYGAALHEALEKDEFPVADFKKDPEQFAERLDAIFKKLADEKSGDEKHETFAKRIEAKLLPGGNVEGKKDE</sequence>
<evidence type="ECO:0000256" key="1">
    <source>
        <dbReference type="SAM" id="SignalP"/>
    </source>
</evidence>
<dbReference type="KEGG" id="ahel:Q31a_62850"/>
<dbReference type="Proteomes" id="UP000318017">
    <property type="component" value="Chromosome"/>
</dbReference>
<feature type="chain" id="PRO_5021992700" description="Cytochrome c domain-containing protein" evidence="1">
    <location>
        <begin position="24"/>
        <end position="139"/>
    </location>
</feature>
<gene>
    <name evidence="2" type="ORF">Q31a_62850</name>
</gene>
<evidence type="ECO:0000313" key="2">
    <source>
        <dbReference type="EMBL" id="QDV27892.1"/>
    </source>
</evidence>
<organism evidence="2 3">
    <name type="scientific">Aureliella helgolandensis</name>
    <dbReference type="NCBI Taxonomy" id="2527968"/>
    <lineage>
        <taxon>Bacteria</taxon>
        <taxon>Pseudomonadati</taxon>
        <taxon>Planctomycetota</taxon>
        <taxon>Planctomycetia</taxon>
        <taxon>Pirellulales</taxon>
        <taxon>Pirellulaceae</taxon>
        <taxon>Aureliella</taxon>
    </lineage>
</organism>
<dbReference type="AlphaFoldDB" id="A0A518GH22"/>
<proteinExistence type="predicted"/>
<protein>
    <recommendedName>
        <fullName evidence="4">Cytochrome c domain-containing protein</fullName>
    </recommendedName>
</protein>
<evidence type="ECO:0000313" key="3">
    <source>
        <dbReference type="Proteomes" id="UP000318017"/>
    </source>
</evidence>
<name>A0A518GH22_9BACT</name>
<feature type="signal peptide" evidence="1">
    <location>
        <begin position="1"/>
        <end position="23"/>
    </location>
</feature>
<dbReference type="EMBL" id="CP036298">
    <property type="protein sequence ID" value="QDV27892.1"/>
    <property type="molecule type" value="Genomic_DNA"/>
</dbReference>
<reference evidence="2 3" key="1">
    <citation type="submission" date="2019-02" db="EMBL/GenBank/DDBJ databases">
        <title>Deep-cultivation of Planctomycetes and their phenomic and genomic characterization uncovers novel biology.</title>
        <authorList>
            <person name="Wiegand S."/>
            <person name="Jogler M."/>
            <person name="Boedeker C."/>
            <person name="Pinto D."/>
            <person name="Vollmers J."/>
            <person name="Rivas-Marin E."/>
            <person name="Kohn T."/>
            <person name="Peeters S.H."/>
            <person name="Heuer A."/>
            <person name="Rast P."/>
            <person name="Oberbeckmann S."/>
            <person name="Bunk B."/>
            <person name="Jeske O."/>
            <person name="Meyerdierks A."/>
            <person name="Storesund J.E."/>
            <person name="Kallscheuer N."/>
            <person name="Luecker S."/>
            <person name="Lage O.M."/>
            <person name="Pohl T."/>
            <person name="Merkel B.J."/>
            <person name="Hornburger P."/>
            <person name="Mueller R.-W."/>
            <person name="Bruemmer F."/>
            <person name="Labrenz M."/>
            <person name="Spormann A.M."/>
            <person name="Op den Camp H."/>
            <person name="Overmann J."/>
            <person name="Amann R."/>
            <person name="Jetten M.S.M."/>
            <person name="Mascher T."/>
            <person name="Medema M.H."/>
            <person name="Devos D.P."/>
            <person name="Kaster A.-K."/>
            <person name="Ovreas L."/>
            <person name="Rohde M."/>
            <person name="Galperin M.Y."/>
            <person name="Jogler C."/>
        </authorList>
    </citation>
    <scope>NUCLEOTIDE SEQUENCE [LARGE SCALE GENOMIC DNA]</scope>
    <source>
        <strain evidence="2 3">Q31a</strain>
    </source>
</reference>
<accession>A0A518GH22</accession>